<evidence type="ECO:0000256" key="5">
    <source>
        <dbReference type="ARBA" id="ARBA00022691"/>
    </source>
</evidence>
<dbReference type="SUPFAM" id="SSF53335">
    <property type="entry name" value="S-adenosyl-L-methionine-dependent methyltransferases"/>
    <property type="match status" value="1"/>
</dbReference>
<keyword evidence="5 6" id="KW-0949">S-adenosyl-L-methionine</keyword>
<reference evidence="7 8" key="1">
    <citation type="journal article" date="2019" name="Int. J. Syst. Evol. Microbiol.">
        <title>The Global Catalogue of Microorganisms (GCM) 10K type strain sequencing project: providing services to taxonomists for standard genome sequencing and annotation.</title>
        <authorList>
            <consortium name="The Broad Institute Genomics Platform"/>
            <consortium name="The Broad Institute Genome Sequencing Center for Infectious Disease"/>
            <person name="Wu L."/>
            <person name="Ma J."/>
        </authorList>
    </citation>
    <scope>NUCLEOTIDE SEQUENCE [LARGE SCALE GENOMIC DNA]</scope>
    <source>
        <strain evidence="7 8">JCM 10649</strain>
    </source>
</reference>
<dbReference type="EMBL" id="BAAAHB010000173">
    <property type="protein sequence ID" value="GAA0497142.1"/>
    <property type="molecule type" value="Genomic_DNA"/>
</dbReference>
<evidence type="ECO:0000256" key="1">
    <source>
        <dbReference type="ARBA" id="ARBA00003907"/>
    </source>
</evidence>
<evidence type="ECO:0000313" key="7">
    <source>
        <dbReference type="EMBL" id="GAA0497142.1"/>
    </source>
</evidence>
<comment type="caution">
    <text evidence="7">The sequence shown here is derived from an EMBL/GenBank/DDBJ whole genome shotgun (WGS) entry which is preliminary data.</text>
</comment>
<dbReference type="PANTHER" id="PTHR43619">
    <property type="entry name" value="S-ADENOSYL-L-METHIONINE-DEPENDENT METHYLTRANSFERASE YKTD-RELATED"/>
    <property type="match status" value="1"/>
</dbReference>
<evidence type="ECO:0000256" key="2">
    <source>
        <dbReference type="ARBA" id="ARBA00008138"/>
    </source>
</evidence>
<organism evidence="7 8">
    <name type="scientific">Streptomyces stramineus</name>
    <dbReference type="NCBI Taxonomy" id="173861"/>
    <lineage>
        <taxon>Bacteria</taxon>
        <taxon>Bacillati</taxon>
        <taxon>Actinomycetota</taxon>
        <taxon>Actinomycetes</taxon>
        <taxon>Kitasatosporales</taxon>
        <taxon>Streptomycetaceae</taxon>
        <taxon>Streptomyces</taxon>
    </lineage>
</organism>
<keyword evidence="8" id="KW-1185">Reference proteome</keyword>
<dbReference type="GO" id="GO:0008168">
    <property type="term" value="F:methyltransferase activity"/>
    <property type="evidence" value="ECO:0007669"/>
    <property type="project" value="UniProtKB-KW"/>
</dbReference>
<dbReference type="RefSeq" id="WP_344097973.1">
    <property type="nucleotide sequence ID" value="NZ_BAAAHB010000173.1"/>
</dbReference>
<dbReference type="InterPro" id="IPR029063">
    <property type="entry name" value="SAM-dependent_MTases_sf"/>
</dbReference>
<comment type="similarity">
    <text evidence="2 6">Belongs to the UPF0677 family.</text>
</comment>
<dbReference type="Gene3D" id="3.40.50.150">
    <property type="entry name" value="Vaccinia Virus protein VP39"/>
    <property type="match status" value="1"/>
</dbReference>
<dbReference type="GO" id="GO:0032259">
    <property type="term" value="P:methylation"/>
    <property type="evidence" value="ECO:0007669"/>
    <property type="project" value="UniProtKB-KW"/>
</dbReference>
<accession>A0ABN1BG27</accession>
<evidence type="ECO:0000256" key="6">
    <source>
        <dbReference type="RuleBase" id="RU362030"/>
    </source>
</evidence>
<evidence type="ECO:0000256" key="4">
    <source>
        <dbReference type="ARBA" id="ARBA00022679"/>
    </source>
</evidence>
<protein>
    <recommendedName>
        <fullName evidence="6">S-adenosyl-L-methionine-dependent methyltransferase</fullName>
        <ecNumber evidence="6">2.1.1.-</ecNumber>
    </recommendedName>
</protein>
<sequence length="286" mass="30638">MAATVDDGAVRGTSDWMAAVRAEEYERPDRCLADPYAHLLADDAARAGVARLRAVGAPIGIMIGRGRFGDEVLRRAAAEGVRQAVSLGAGGDTRAYRAGLGPDFTFYELDLPGQLTAKERTLSAAGVRPTCRRVAVEADLRGPWAEALRAAGFTAARPTVWIAEGLFYYLHRPAALALAAEIDALGAPGSHLVFDVPDLAFRDDPRYAGFLAHMTGRGSPFVGFVGDPGDLLRGLGLRYEAYGADDLAEGRCPWLPPLPERITSGHRLLWCVHAWRPAPGGREPLP</sequence>
<dbReference type="InterPro" id="IPR011610">
    <property type="entry name" value="SAM_mthyl_Trfase_ML2640-like"/>
</dbReference>
<evidence type="ECO:0000313" key="8">
    <source>
        <dbReference type="Proteomes" id="UP001499895"/>
    </source>
</evidence>
<dbReference type="InterPro" id="IPR007213">
    <property type="entry name" value="Ppm1/Ppm2/Tcmp"/>
</dbReference>
<dbReference type="Proteomes" id="UP001499895">
    <property type="component" value="Unassembled WGS sequence"/>
</dbReference>
<keyword evidence="4" id="KW-0808">Transferase</keyword>
<evidence type="ECO:0000256" key="3">
    <source>
        <dbReference type="ARBA" id="ARBA00022603"/>
    </source>
</evidence>
<dbReference type="NCBIfam" id="TIGR00027">
    <property type="entry name" value="mthyl_TIGR00027"/>
    <property type="match status" value="1"/>
</dbReference>
<dbReference type="EC" id="2.1.1.-" evidence="6"/>
<name>A0ABN1BG27_9ACTN</name>
<comment type="function">
    <text evidence="1 6">Exhibits S-adenosyl-L-methionine-dependent methyltransferase activity.</text>
</comment>
<proteinExistence type="inferred from homology"/>
<dbReference type="PANTHER" id="PTHR43619:SF2">
    <property type="entry name" value="S-ADENOSYL-L-METHIONINE-DEPENDENT METHYLTRANSFERASES SUPERFAMILY PROTEIN"/>
    <property type="match status" value="1"/>
</dbReference>
<gene>
    <name evidence="7" type="ORF">GCM10009544_65720</name>
</gene>
<keyword evidence="3 6" id="KW-0489">Methyltransferase</keyword>
<dbReference type="Pfam" id="PF04072">
    <property type="entry name" value="LCM"/>
    <property type="match status" value="1"/>
</dbReference>